<protein>
    <submittedName>
        <fullName evidence="2">Uncharacterized protein</fullName>
    </submittedName>
</protein>
<feature type="non-terminal residue" evidence="2">
    <location>
        <position position="1"/>
    </location>
</feature>
<reference evidence="2" key="1">
    <citation type="journal article" date="2013" name="Environ. Microbiol.">
        <title>Microbiota from the distal guts of lean and obese adolescents exhibit partial functional redundancy besides clear differences in community structure.</title>
        <authorList>
            <person name="Ferrer M."/>
            <person name="Ruiz A."/>
            <person name="Lanza F."/>
            <person name="Haange S.B."/>
            <person name="Oberbach A."/>
            <person name="Till H."/>
            <person name="Bargiela R."/>
            <person name="Campoy C."/>
            <person name="Segura M.T."/>
            <person name="Richter M."/>
            <person name="von Bergen M."/>
            <person name="Seifert J."/>
            <person name="Suarez A."/>
        </authorList>
    </citation>
    <scope>NUCLEOTIDE SEQUENCE</scope>
</reference>
<accession>K1TYI4</accession>
<dbReference type="AlphaFoldDB" id="K1TYI4"/>
<name>K1TYI4_9ZZZZ</name>
<organism evidence="2">
    <name type="scientific">human gut metagenome</name>
    <dbReference type="NCBI Taxonomy" id="408170"/>
    <lineage>
        <taxon>unclassified sequences</taxon>
        <taxon>metagenomes</taxon>
        <taxon>organismal metagenomes</taxon>
    </lineage>
</organism>
<dbReference type="EMBL" id="AJWZ01001832">
    <property type="protein sequence ID" value="EKC72644.1"/>
    <property type="molecule type" value="Genomic_DNA"/>
</dbReference>
<evidence type="ECO:0000256" key="1">
    <source>
        <dbReference type="SAM" id="MobiDB-lite"/>
    </source>
</evidence>
<feature type="compositionally biased region" description="Polar residues" evidence="1">
    <location>
        <begin position="55"/>
        <end position="64"/>
    </location>
</feature>
<proteinExistence type="predicted"/>
<comment type="caution">
    <text evidence="2">The sequence shown here is derived from an EMBL/GenBank/DDBJ whole genome shotgun (WGS) entry which is preliminary data.</text>
</comment>
<sequence length="70" mass="7506">KRYMEAAQADKPAKDFYYDDSVVQKQFSTSTGAIVSGGGETGYYTEDNLPDDSYATLTDPSVNTLDPAAG</sequence>
<feature type="region of interest" description="Disordered" evidence="1">
    <location>
        <begin position="36"/>
        <end position="70"/>
    </location>
</feature>
<gene>
    <name evidence="2" type="ORF">OBE_02789</name>
</gene>
<evidence type="ECO:0000313" key="2">
    <source>
        <dbReference type="EMBL" id="EKC72644.1"/>
    </source>
</evidence>